<dbReference type="PANTHER" id="PTHR43736:SF1">
    <property type="entry name" value="DIHYDRONEOPTERIN TRIPHOSPHATE DIPHOSPHATASE"/>
    <property type="match status" value="1"/>
</dbReference>
<dbReference type="Pfam" id="PF00293">
    <property type="entry name" value="NUDIX"/>
    <property type="match status" value="1"/>
</dbReference>
<organism evidence="3 4">
    <name type="scientific">Fusarium oxysporum f. sp. rapae</name>
    <dbReference type="NCBI Taxonomy" id="485398"/>
    <lineage>
        <taxon>Eukaryota</taxon>
        <taxon>Fungi</taxon>
        <taxon>Dikarya</taxon>
        <taxon>Ascomycota</taxon>
        <taxon>Pezizomycotina</taxon>
        <taxon>Sordariomycetes</taxon>
        <taxon>Hypocreomycetidae</taxon>
        <taxon>Hypocreales</taxon>
        <taxon>Nectriaceae</taxon>
        <taxon>Fusarium</taxon>
        <taxon>Fusarium oxysporum species complex</taxon>
    </lineage>
</organism>
<evidence type="ECO:0000313" key="4">
    <source>
        <dbReference type="Proteomes" id="UP000694050"/>
    </source>
</evidence>
<dbReference type="EMBL" id="JAELUQ010000005">
    <property type="protein sequence ID" value="KAG7413675.1"/>
    <property type="molecule type" value="Genomic_DNA"/>
</dbReference>
<feature type="compositionally biased region" description="Basic and acidic residues" evidence="1">
    <location>
        <begin position="234"/>
        <end position="244"/>
    </location>
</feature>
<dbReference type="PANTHER" id="PTHR43736">
    <property type="entry name" value="ADP-RIBOSE PYROPHOSPHATASE"/>
    <property type="match status" value="1"/>
</dbReference>
<feature type="compositionally biased region" description="Low complexity" evidence="1">
    <location>
        <begin position="192"/>
        <end position="214"/>
    </location>
</feature>
<gene>
    <name evidence="3" type="primary">rppH</name>
    <name evidence="3" type="ORF">Forpe1208_v007259</name>
</gene>
<name>A0A8J5TSU1_FUSOX</name>
<reference evidence="3" key="1">
    <citation type="submission" date="2021-04" db="EMBL/GenBank/DDBJ databases">
        <title>First draft genome resource for Brassicaceae pathogens Fusarium oxysporum f. sp. raphani and Fusarium oxysporum f. sp. rapae.</title>
        <authorList>
            <person name="Asai S."/>
        </authorList>
    </citation>
    <scope>NUCLEOTIDE SEQUENCE</scope>
    <source>
        <strain evidence="3">Tf1208</strain>
    </source>
</reference>
<dbReference type="CDD" id="cd02883">
    <property type="entry name" value="NUDIX_Hydrolase"/>
    <property type="match status" value="1"/>
</dbReference>
<feature type="compositionally biased region" description="Polar residues" evidence="1">
    <location>
        <begin position="220"/>
        <end position="230"/>
    </location>
</feature>
<proteinExistence type="predicted"/>
<evidence type="ECO:0000313" key="3">
    <source>
        <dbReference type="EMBL" id="KAG7413675.1"/>
    </source>
</evidence>
<accession>A0A8J5TSU1</accession>
<feature type="region of interest" description="Disordered" evidence="1">
    <location>
        <begin position="186"/>
        <end position="244"/>
    </location>
</feature>
<dbReference type="PROSITE" id="PS51462">
    <property type="entry name" value="NUDIX"/>
    <property type="match status" value="1"/>
</dbReference>
<dbReference type="AlphaFoldDB" id="A0A8J5TSU1"/>
<evidence type="ECO:0000256" key="1">
    <source>
        <dbReference type="SAM" id="MobiDB-lite"/>
    </source>
</evidence>
<comment type="caution">
    <text evidence="3">The sequence shown here is derived from an EMBL/GenBank/DDBJ whole genome shotgun (WGS) entry which is preliminary data.</text>
</comment>
<dbReference type="Proteomes" id="UP000694050">
    <property type="component" value="Unassembled WGS sequence"/>
</dbReference>
<evidence type="ECO:0000259" key="2">
    <source>
        <dbReference type="PROSITE" id="PS51462"/>
    </source>
</evidence>
<feature type="domain" description="Nudix hydrolase" evidence="2">
    <location>
        <begin position="34"/>
        <end position="187"/>
    </location>
</feature>
<protein>
    <submittedName>
        <fullName evidence="3">RNA pyrophosphohydrolase</fullName>
    </submittedName>
</protein>
<dbReference type="InterPro" id="IPR000086">
    <property type="entry name" value="NUDIX_hydrolase_dom"/>
</dbReference>
<sequence length="244" mass="26915">MPTSPSPPLSYTQPASLEAFASTPDVFRAAHPPIEHLIAGALVTNPQGQVLLLRRAAHDSWPLLWEVPGGCVDDSDHGLVAAAVRELWEEAGLRAKAVKAVVGIAPITEPMPDDPLEKDLEVLYDMLVFRADDGVWGKLTVWVEVESCDEVKIDENEHAEFAWVTEEEALQNKFKDGKKLEFTVERGKRGKQISQSGQQQESSASHTHTHTQSSPLLKASKTNTENSLRNQQRHTKDTTPIGDK</sequence>